<name>A0A379QK11_SALER</name>
<reference evidence="2 3" key="1">
    <citation type="submission" date="2018-06" db="EMBL/GenBank/DDBJ databases">
        <authorList>
            <consortium name="Pathogen Informatics"/>
            <person name="Doyle S."/>
        </authorList>
    </citation>
    <scope>NUCLEOTIDE SEQUENCE [LARGE SCALE GENOMIC DNA]</scope>
    <source>
        <strain evidence="2 3">NCTC10252</strain>
    </source>
</reference>
<dbReference type="InterPro" id="IPR014996">
    <property type="entry name" value="AcaB"/>
</dbReference>
<dbReference type="Pfam" id="PF08900">
    <property type="entry name" value="AcaB"/>
    <property type="match status" value="1"/>
</dbReference>
<evidence type="ECO:0000313" key="2">
    <source>
        <dbReference type="EMBL" id="SUF55844.1"/>
    </source>
</evidence>
<gene>
    <name evidence="2" type="ORF">NCTC10252_01054</name>
</gene>
<dbReference type="AlphaFoldDB" id="A0A379QK11"/>
<feature type="region of interest" description="Disordered" evidence="1">
    <location>
        <begin position="254"/>
        <end position="285"/>
    </location>
</feature>
<organism evidence="2 3">
    <name type="scientific">Salmonella enterica</name>
    <name type="common">Salmonella choleraesuis</name>
    <dbReference type="NCBI Taxonomy" id="28901"/>
    <lineage>
        <taxon>Bacteria</taxon>
        <taxon>Pseudomonadati</taxon>
        <taxon>Pseudomonadota</taxon>
        <taxon>Gammaproteobacteria</taxon>
        <taxon>Enterobacterales</taxon>
        <taxon>Enterobacteriaceae</taxon>
        <taxon>Salmonella</taxon>
    </lineage>
</organism>
<dbReference type="EMBL" id="UGWP01000004">
    <property type="protein sequence ID" value="SUF55844.1"/>
    <property type="molecule type" value="Genomic_DNA"/>
</dbReference>
<protein>
    <submittedName>
        <fullName evidence="2">Integrating conjugative element protein</fullName>
    </submittedName>
</protein>
<evidence type="ECO:0000256" key="1">
    <source>
        <dbReference type="SAM" id="MobiDB-lite"/>
    </source>
</evidence>
<proteinExistence type="predicted"/>
<sequence>MKENTENIKSDDAGKKNELRSGALRSSLTIELHTRYAIQLWTGREADARGGKGQKGKWRIIGMPFFLHLANRINEASFEDDPFADAVMLKLEETFSEGNRIIEHLVRELDVILRNVPAQISLSSVGSVSPVNIGVFSRTPVGYRCVWLLVGFDQLALKAFQAAHYGLISHRQRDEYLNRAGSSIRKIFGIALHYQRLGITRQDVVQNTALVIEATKLMGEVSFDVLSGKRRSSFSPPINKERVALLLSAKSAPTQNVPLTEDPPEVSIPVDPSVWAETPLDDLTR</sequence>
<dbReference type="NCBIfam" id="TIGR03761">
    <property type="entry name" value="ICE_PFL4669"/>
    <property type="match status" value="1"/>
</dbReference>
<dbReference type="Proteomes" id="UP000254597">
    <property type="component" value="Unassembled WGS sequence"/>
</dbReference>
<evidence type="ECO:0000313" key="3">
    <source>
        <dbReference type="Proteomes" id="UP000254597"/>
    </source>
</evidence>
<accession>A0A379QK11</accession>